<keyword evidence="5 11" id="KW-0150">Chloroplast</keyword>
<feature type="binding site" evidence="10">
    <location>
        <position position="185"/>
    </location>
    <ligand>
        <name>chlorophyll b</name>
        <dbReference type="ChEBI" id="CHEBI:61721"/>
        <label>2</label>
    </ligand>
</feature>
<evidence type="ECO:0000256" key="11">
    <source>
        <dbReference type="RuleBase" id="RU363080"/>
    </source>
</evidence>
<feature type="binding site" evidence="10">
    <location>
        <position position="188"/>
    </location>
    <ligand>
        <name>chlorophyll a</name>
        <dbReference type="ChEBI" id="CHEBI:58416"/>
        <label>1</label>
    </ligand>
</feature>
<dbReference type="GO" id="GO:0009765">
    <property type="term" value="P:photosynthesis, light harvesting"/>
    <property type="evidence" value="ECO:0007669"/>
    <property type="project" value="InterPro"/>
</dbReference>
<comment type="function">
    <text evidence="1 11">The light-harvesting complex (LHC) functions as a light receptor, it captures and delivers excitation energy to photosystems with which it is closely associated.</text>
</comment>
<dbReference type="SMR" id="A0A1D6IYZ0"/>
<keyword evidence="11" id="KW-0793">Thylakoid</keyword>
<accession>A0A1D6IYZ0</accession>
<gene>
    <name evidence="13" type="ORF">ZEAMMB73_Zm00001d024372</name>
</gene>
<keyword evidence="11" id="KW-0604">Photosystem II</keyword>
<keyword evidence="8" id="KW-0809">Transit peptide</keyword>
<dbReference type="GO" id="GO:0009522">
    <property type="term" value="C:photosystem I"/>
    <property type="evidence" value="ECO:0007669"/>
    <property type="project" value="UniProtKB-KW"/>
</dbReference>
<dbReference type="InterPro" id="IPR022796">
    <property type="entry name" value="Chloroa_b-bind"/>
</dbReference>
<reference evidence="13" key="1">
    <citation type="submission" date="2015-12" db="EMBL/GenBank/DDBJ databases">
        <title>Update maize B73 reference genome by single molecule sequencing technologies.</title>
        <authorList>
            <consortium name="Maize Genome Sequencing Project"/>
            <person name="Ware D."/>
        </authorList>
    </citation>
    <scope>NUCLEOTIDE SEQUENCE</scope>
    <source>
        <tissue evidence="13">Seedling</tissue>
    </source>
</reference>
<dbReference type="AlphaFoldDB" id="A0A1D6IYZ0"/>
<keyword evidence="6 11" id="KW-0602">Photosynthesis</keyword>
<sequence length="237" mass="25788">MVHGSASTPTRDIVGSAPLIPTAPSHDRTWMPSPPDLAHALVLTQPHRHHHASALYLPRQSRIGARPSPAEVAYVQIPTIPSELLSSFVVSYQDALPIAPRSRPLDPGDSCTGFYAGAGPAREVWAPALFFLKYGAPVPWGTLPTILAVEFVAIAFAEHQRTMEKDPEKKNSKDTLKLQEYKLKEIKNGRLAMLAFVGFCIQSAYPGTGPLENLAAHLADPWHNNIGDIIIPRSISP</sequence>
<evidence type="ECO:0000256" key="1">
    <source>
        <dbReference type="ARBA" id="ARBA00003803"/>
    </source>
</evidence>
<dbReference type="STRING" id="4577.A0A1D6IYZ0"/>
<comment type="similarity">
    <text evidence="11">Belongs to the light-harvesting chlorophyll a/b-binding (LHC) protein family.</text>
</comment>
<evidence type="ECO:0000256" key="5">
    <source>
        <dbReference type="ARBA" id="ARBA00022528"/>
    </source>
</evidence>
<dbReference type="InParanoid" id="A0A1D6IYZ0"/>
<evidence type="ECO:0000256" key="9">
    <source>
        <dbReference type="ARBA" id="ARBA00022991"/>
    </source>
</evidence>
<evidence type="ECO:0000256" key="4">
    <source>
        <dbReference type="ARBA" id="ARBA00022494"/>
    </source>
</evidence>
<protein>
    <recommendedName>
        <fullName evidence="11">Chlorophyll a-b binding protein, chloroplastic</fullName>
    </recommendedName>
</protein>
<dbReference type="GO" id="GO:0009535">
    <property type="term" value="C:chloroplast thylakoid membrane"/>
    <property type="evidence" value="ECO:0007669"/>
    <property type="project" value="UniProtKB-SubCell"/>
</dbReference>
<name>A0A1D6IYZ0_MAIZE</name>
<dbReference type="ExpressionAtlas" id="A0A1D6IYZ0">
    <property type="expression patterns" value="baseline and differential"/>
</dbReference>
<comment type="subcellular location">
    <subcellularLocation>
        <location evidence="2 11">Plastid</location>
        <location evidence="2 11">Chloroplast thylakoid membrane</location>
    </subcellularLocation>
</comment>
<feature type="binding site" evidence="10">
    <location>
        <position position="184"/>
    </location>
    <ligand>
        <name>chlorophyll a</name>
        <dbReference type="ChEBI" id="CHEBI:58416"/>
        <label>1</label>
    </ligand>
</feature>
<evidence type="ECO:0000256" key="10">
    <source>
        <dbReference type="PIRSR" id="PIRSR601344-1"/>
    </source>
</evidence>
<dbReference type="InterPro" id="IPR001344">
    <property type="entry name" value="Chloro_AB-bd_pln"/>
</dbReference>
<evidence type="ECO:0000256" key="3">
    <source>
        <dbReference type="ARBA" id="ARBA00011769"/>
    </source>
</evidence>
<feature type="binding site" evidence="10">
    <location>
        <position position="202"/>
    </location>
    <ligand>
        <name>chlorophyll a</name>
        <dbReference type="ChEBI" id="CHEBI:58416"/>
        <label>1</label>
    </ligand>
</feature>
<keyword evidence="9 11" id="KW-0157">Chromophore</keyword>
<dbReference type="Gene3D" id="1.10.3460.10">
    <property type="entry name" value="Chlorophyll a/b binding protein domain"/>
    <property type="match status" value="1"/>
</dbReference>
<evidence type="ECO:0000256" key="2">
    <source>
        <dbReference type="ARBA" id="ARBA00004334"/>
    </source>
</evidence>
<dbReference type="PANTHER" id="PTHR21649">
    <property type="entry name" value="CHLOROPHYLL A/B BINDING PROTEIN"/>
    <property type="match status" value="1"/>
</dbReference>
<evidence type="ECO:0000256" key="6">
    <source>
        <dbReference type="ARBA" id="ARBA00022531"/>
    </source>
</evidence>
<comment type="subunit">
    <text evidence="3">The LHC complex consists of chlorophyll a-b binding proteins.</text>
</comment>
<dbReference type="EMBL" id="CM000786">
    <property type="protein sequence ID" value="AQK41087.1"/>
    <property type="molecule type" value="Genomic_DNA"/>
</dbReference>
<evidence type="ECO:0000256" key="12">
    <source>
        <dbReference type="SAM" id="MobiDB-lite"/>
    </source>
</evidence>
<feature type="compositionally biased region" description="Polar residues" evidence="12">
    <location>
        <begin position="1"/>
        <end position="10"/>
    </location>
</feature>
<evidence type="ECO:0000256" key="7">
    <source>
        <dbReference type="ARBA" id="ARBA00022640"/>
    </source>
</evidence>
<organism evidence="13">
    <name type="scientific">Zea mays</name>
    <name type="common">Maize</name>
    <dbReference type="NCBI Taxonomy" id="4577"/>
    <lineage>
        <taxon>Eukaryota</taxon>
        <taxon>Viridiplantae</taxon>
        <taxon>Streptophyta</taxon>
        <taxon>Embryophyta</taxon>
        <taxon>Tracheophyta</taxon>
        <taxon>Spermatophyta</taxon>
        <taxon>Magnoliopsida</taxon>
        <taxon>Liliopsida</taxon>
        <taxon>Poales</taxon>
        <taxon>Poaceae</taxon>
        <taxon>PACMAD clade</taxon>
        <taxon>Panicoideae</taxon>
        <taxon>Andropogonodae</taxon>
        <taxon>Andropogoneae</taxon>
        <taxon>Tripsacinae</taxon>
        <taxon>Zea</taxon>
    </lineage>
</organism>
<keyword evidence="11" id="KW-0603">Photosystem I</keyword>
<dbReference type="GO" id="GO:0016168">
    <property type="term" value="F:chlorophyll binding"/>
    <property type="evidence" value="ECO:0007669"/>
    <property type="project" value="UniProtKB-KW"/>
</dbReference>
<dbReference type="SUPFAM" id="SSF103511">
    <property type="entry name" value="Chlorophyll a-b binding protein"/>
    <property type="match status" value="1"/>
</dbReference>
<proteinExistence type="inferred from homology"/>
<dbReference type="GO" id="GO:0009523">
    <property type="term" value="C:photosystem II"/>
    <property type="evidence" value="ECO:0007669"/>
    <property type="project" value="UniProtKB-KW"/>
</dbReference>
<evidence type="ECO:0000256" key="8">
    <source>
        <dbReference type="ARBA" id="ARBA00022946"/>
    </source>
</evidence>
<feature type="binding site" evidence="10">
    <location>
        <position position="190"/>
    </location>
    <ligand>
        <name>chlorophyll a</name>
        <dbReference type="ChEBI" id="CHEBI:58416"/>
        <label>1</label>
    </ligand>
</feature>
<evidence type="ECO:0000313" key="13">
    <source>
        <dbReference type="EMBL" id="AQK41087.1"/>
    </source>
</evidence>
<keyword evidence="7 11" id="KW-0934">Plastid</keyword>
<feature type="binding site" description="axial binding residue" evidence="10">
    <location>
        <position position="217"/>
    </location>
    <ligand>
        <name>chlorophyll a</name>
        <dbReference type="ChEBI" id="CHEBI:58416"/>
        <label>3</label>
    </ligand>
    <ligandPart>
        <name>Mg</name>
        <dbReference type="ChEBI" id="CHEBI:25107"/>
    </ligandPart>
</feature>
<keyword evidence="4 10" id="KW-0148">Chlorophyll</keyword>
<feature type="region of interest" description="Disordered" evidence="12">
    <location>
        <begin position="1"/>
        <end position="31"/>
    </location>
</feature>
<dbReference type="Pfam" id="PF00504">
    <property type="entry name" value="Chloroa_b-bind"/>
    <property type="match status" value="1"/>
</dbReference>